<dbReference type="AlphaFoldDB" id="A0A6P1KIR1"/>
<dbReference type="SUPFAM" id="SSF47323">
    <property type="entry name" value="Anticodon-binding domain of a subclass of class I aminoacyl-tRNA synthetases"/>
    <property type="match status" value="1"/>
</dbReference>
<feature type="domain" description="Aminoacyl-tRNA synthetase class Ia" evidence="11">
    <location>
        <begin position="700"/>
        <end position="735"/>
    </location>
</feature>
<dbReference type="GO" id="GO:0004823">
    <property type="term" value="F:leucine-tRNA ligase activity"/>
    <property type="evidence" value="ECO:0007669"/>
    <property type="project" value="UniProtKB-UniRule"/>
</dbReference>
<dbReference type="PANTHER" id="PTHR43740:SF2">
    <property type="entry name" value="LEUCINE--TRNA LIGASE, MITOCHONDRIAL"/>
    <property type="match status" value="1"/>
</dbReference>
<dbReference type="Gene3D" id="2.20.28.290">
    <property type="match status" value="1"/>
</dbReference>
<keyword evidence="2 9" id="KW-0963">Cytoplasm</keyword>
<dbReference type="Gene3D" id="3.10.20.590">
    <property type="match status" value="1"/>
</dbReference>
<dbReference type="EMBL" id="CP047226">
    <property type="protein sequence ID" value="QHG09783.1"/>
    <property type="molecule type" value="Genomic_DNA"/>
</dbReference>
<evidence type="ECO:0000259" key="11">
    <source>
        <dbReference type="Pfam" id="PF00133"/>
    </source>
</evidence>
<evidence type="ECO:0000256" key="4">
    <source>
        <dbReference type="ARBA" id="ARBA00022741"/>
    </source>
</evidence>
<accession>A0A6P1KIR1</accession>
<evidence type="ECO:0000256" key="8">
    <source>
        <dbReference type="ARBA" id="ARBA00047469"/>
    </source>
</evidence>
<dbReference type="NCBIfam" id="TIGR00396">
    <property type="entry name" value="leuS_bact"/>
    <property type="match status" value="1"/>
</dbReference>
<gene>
    <name evidence="9" type="primary">leuS</name>
    <name evidence="15" type="ORF">GSF12_07700</name>
</gene>
<dbReference type="InterPro" id="IPR009008">
    <property type="entry name" value="Val/Leu/Ile-tRNA-synth_edit"/>
</dbReference>
<evidence type="ECO:0000256" key="1">
    <source>
        <dbReference type="ARBA" id="ARBA00005594"/>
    </source>
</evidence>
<feature type="domain" description="Methionyl/Valyl/Leucyl/Isoleucyl-tRNA synthetase anticodon-binding" evidence="12">
    <location>
        <begin position="789"/>
        <end position="909"/>
    </location>
</feature>
<feature type="binding site" evidence="9">
    <location>
        <position position="704"/>
    </location>
    <ligand>
        <name>ATP</name>
        <dbReference type="ChEBI" id="CHEBI:30616"/>
    </ligand>
</feature>
<dbReference type="Pfam" id="PF00133">
    <property type="entry name" value="tRNA-synt_1"/>
    <property type="match status" value="1"/>
</dbReference>
<dbReference type="FunFam" id="3.40.50.620:FF:000124">
    <property type="entry name" value="Leucine--tRNA ligase"/>
    <property type="match status" value="1"/>
</dbReference>
<evidence type="ECO:0000256" key="10">
    <source>
        <dbReference type="RuleBase" id="RU363035"/>
    </source>
</evidence>
<dbReference type="Gene3D" id="3.40.50.620">
    <property type="entry name" value="HUPs"/>
    <property type="match status" value="2"/>
</dbReference>
<dbReference type="InterPro" id="IPR002302">
    <property type="entry name" value="Leu-tRNA-ligase"/>
</dbReference>
<dbReference type="FunFam" id="1.10.730.10:FF:000002">
    <property type="entry name" value="Leucine--tRNA ligase"/>
    <property type="match status" value="1"/>
</dbReference>
<dbReference type="SUPFAM" id="SSF52374">
    <property type="entry name" value="Nucleotidylyl transferase"/>
    <property type="match status" value="1"/>
</dbReference>
<dbReference type="FunFam" id="3.90.740.10:FF:000012">
    <property type="entry name" value="Leucine--tRNA ligase"/>
    <property type="match status" value="1"/>
</dbReference>
<dbReference type="FunFam" id="3.40.50.620:FF:000003">
    <property type="entry name" value="Leucine--tRNA ligase"/>
    <property type="match status" value="1"/>
</dbReference>
<keyword evidence="6 9" id="KW-0648">Protein biosynthesis</keyword>
<dbReference type="Pfam" id="PF13603">
    <property type="entry name" value="tRNA-synt_1_2"/>
    <property type="match status" value="1"/>
</dbReference>
<comment type="catalytic activity">
    <reaction evidence="8 9">
        <text>tRNA(Leu) + L-leucine + ATP = L-leucyl-tRNA(Leu) + AMP + diphosphate</text>
        <dbReference type="Rhea" id="RHEA:11688"/>
        <dbReference type="Rhea" id="RHEA-COMP:9613"/>
        <dbReference type="Rhea" id="RHEA-COMP:9622"/>
        <dbReference type="ChEBI" id="CHEBI:30616"/>
        <dbReference type="ChEBI" id="CHEBI:33019"/>
        <dbReference type="ChEBI" id="CHEBI:57427"/>
        <dbReference type="ChEBI" id="CHEBI:78442"/>
        <dbReference type="ChEBI" id="CHEBI:78494"/>
        <dbReference type="ChEBI" id="CHEBI:456215"/>
        <dbReference type="EC" id="6.1.1.4"/>
    </reaction>
</comment>
<dbReference type="InterPro" id="IPR002300">
    <property type="entry name" value="aa-tRNA-synth_Ia"/>
</dbReference>
<dbReference type="FunFam" id="2.20.28.290:FF:000001">
    <property type="entry name" value="Leucine--tRNA ligase"/>
    <property type="match status" value="1"/>
</dbReference>
<evidence type="ECO:0000256" key="3">
    <source>
        <dbReference type="ARBA" id="ARBA00022598"/>
    </source>
</evidence>
<dbReference type="GO" id="GO:0005829">
    <property type="term" value="C:cytosol"/>
    <property type="evidence" value="ECO:0007669"/>
    <property type="project" value="TreeGrafter"/>
</dbReference>
<dbReference type="InterPro" id="IPR015413">
    <property type="entry name" value="Methionyl/Leucyl_tRNA_Synth"/>
</dbReference>
<dbReference type="InterPro" id="IPR025709">
    <property type="entry name" value="Leu_tRNA-synth_edit"/>
</dbReference>
<dbReference type="InterPro" id="IPR001412">
    <property type="entry name" value="aa-tRNA-synth_I_CS"/>
</dbReference>
<keyword evidence="5 9" id="KW-0067">ATP-binding</keyword>
<dbReference type="InterPro" id="IPR013155">
    <property type="entry name" value="M/V/L/I-tRNA-synth_anticd-bd"/>
</dbReference>
<dbReference type="PRINTS" id="PR00985">
    <property type="entry name" value="TRNASYNTHLEU"/>
</dbReference>
<feature type="domain" description="Leucyl-tRNA synthetase editing" evidence="14">
    <location>
        <begin position="228"/>
        <end position="393"/>
    </location>
</feature>
<feature type="short sequence motif" description="'HIGH' region" evidence="9">
    <location>
        <begin position="48"/>
        <end position="58"/>
    </location>
</feature>
<dbReference type="PANTHER" id="PTHR43740">
    <property type="entry name" value="LEUCYL-TRNA SYNTHETASE"/>
    <property type="match status" value="1"/>
</dbReference>
<dbReference type="GO" id="GO:0005524">
    <property type="term" value="F:ATP binding"/>
    <property type="evidence" value="ECO:0007669"/>
    <property type="project" value="UniProtKB-UniRule"/>
</dbReference>
<evidence type="ECO:0000256" key="9">
    <source>
        <dbReference type="HAMAP-Rule" id="MF_00049"/>
    </source>
</evidence>
<comment type="similarity">
    <text evidence="1 9 10">Belongs to the class-I aminoacyl-tRNA synthetase family.</text>
</comment>
<evidence type="ECO:0000256" key="7">
    <source>
        <dbReference type="ARBA" id="ARBA00023146"/>
    </source>
</evidence>
<evidence type="ECO:0000256" key="5">
    <source>
        <dbReference type="ARBA" id="ARBA00022840"/>
    </source>
</evidence>
<dbReference type="GO" id="GO:0006429">
    <property type="term" value="P:leucyl-tRNA aminoacylation"/>
    <property type="evidence" value="ECO:0007669"/>
    <property type="project" value="UniProtKB-UniRule"/>
</dbReference>
<keyword evidence="4 9" id="KW-0547">Nucleotide-binding</keyword>
<evidence type="ECO:0000259" key="13">
    <source>
        <dbReference type="Pfam" id="PF09334"/>
    </source>
</evidence>
<dbReference type="EC" id="6.1.1.4" evidence="9"/>
<evidence type="ECO:0000256" key="2">
    <source>
        <dbReference type="ARBA" id="ARBA00022490"/>
    </source>
</evidence>
<reference evidence="15" key="1">
    <citation type="journal article" date="2020" name="Microbiol. Resour. Announc.">
        <title>Complete Genome Sequence of Moraxella osloensis Strain YV1, Isolated from an Australian Wastewater Treatment Plant.</title>
        <authorList>
            <person name="Batinovic S."/>
            <person name="Rice D.T.F."/>
            <person name="Seviour R.J."/>
            <person name="Petrovski S."/>
        </authorList>
    </citation>
    <scope>NUCLEOTIDE SEQUENCE</scope>
    <source>
        <strain evidence="15">YV1</strain>
    </source>
</reference>
<evidence type="ECO:0000313" key="15">
    <source>
        <dbReference type="EMBL" id="QHG09783.1"/>
    </source>
</evidence>
<keyword evidence="3 9" id="KW-0436">Ligase</keyword>
<keyword evidence="7 9" id="KW-0030">Aminoacyl-tRNA synthetase</keyword>
<dbReference type="InterPro" id="IPR009080">
    <property type="entry name" value="tRNAsynth_Ia_anticodon-bd"/>
</dbReference>
<proteinExistence type="inferred from homology"/>
<dbReference type="SUPFAM" id="SSF50677">
    <property type="entry name" value="ValRS/IleRS/LeuRS editing domain"/>
    <property type="match status" value="1"/>
</dbReference>
<evidence type="ECO:0000256" key="6">
    <source>
        <dbReference type="ARBA" id="ARBA00022917"/>
    </source>
</evidence>
<protein>
    <recommendedName>
        <fullName evidence="9">Leucine--tRNA ligase</fullName>
        <ecNumber evidence="9">6.1.1.4</ecNumber>
    </recommendedName>
    <alternativeName>
        <fullName evidence="9">Leucyl-tRNA synthetase</fullName>
        <shortName evidence="9">LeuRS</shortName>
    </alternativeName>
</protein>
<evidence type="ECO:0000259" key="12">
    <source>
        <dbReference type="Pfam" id="PF08264"/>
    </source>
</evidence>
<dbReference type="Gene3D" id="1.10.730.10">
    <property type="entry name" value="Isoleucyl-tRNA Synthetase, Domain 1"/>
    <property type="match status" value="1"/>
</dbReference>
<organism evidence="15">
    <name type="scientific">Faucicola osloensis</name>
    <name type="common">Moraxella osloensis</name>
    <dbReference type="NCBI Taxonomy" id="34062"/>
    <lineage>
        <taxon>Bacteria</taxon>
        <taxon>Pseudomonadati</taxon>
        <taxon>Pseudomonadota</taxon>
        <taxon>Gammaproteobacteria</taxon>
        <taxon>Moraxellales</taxon>
        <taxon>Moraxellaceae</taxon>
        <taxon>Faucicola</taxon>
    </lineage>
</organism>
<dbReference type="HAMAP" id="MF_00049_B">
    <property type="entry name" value="Leu_tRNA_synth_B"/>
    <property type="match status" value="1"/>
</dbReference>
<dbReference type="Pfam" id="PF08264">
    <property type="entry name" value="Anticodon_1"/>
    <property type="match status" value="1"/>
</dbReference>
<feature type="short sequence motif" description="'KMSKS' region" evidence="9">
    <location>
        <begin position="701"/>
        <end position="705"/>
    </location>
</feature>
<dbReference type="Pfam" id="PF09334">
    <property type="entry name" value="tRNA-synt_1g"/>
    <property type="match status" value="1"/>
</dbReference>
<dbReference type="GO" id="GO:0002161">
    <property type="term" value="F:aminoacyl-tRNA deacylase activity"/>
    <property type="evidence" value="ECO:0007669"/>
    <property type="project" value="InterPro"/>
</dbReference>
<dbReference type="InterPro" id="IPR014729">
    <property type="entry name" value="Rossmann-like_a/b/a_fold"/>
</dbReference>
<name>A0A6P1KIR1_FAUOS</name>
<dbReference type="Gene3D" id="3.90.740.10">
    <property type="entry name" value="Valyl/Leucyl/Isoleucyl-tRNA synthetase, editing domain"/>
    <property type="match status" value="1"/>
</dbReference>
<feature type="domain" description="Methionyl/Leucyl tRNA synthetase" evidence="13">
    <location>
        <begin position="46"/>
        <end position="177"/>
    </location>
</feature>
<sequence>MSNSALTSQYQPQVIEPAQQQKWEQHNRYQVNNAASDKPSRYLLSMFPYPSGKLHMGHVRNYTISDVLSRYYRLKGYEVLQPMGWDAFGMPAENAAIANAVAPAAWTFSNIDNMRAQLKSLGLSIDWSREFATCTPEYYKWEQWLFVQLFKKGLVYKKLSTVNWDPVDNTVLANEQVVDGRGWRSGALIEKREIPMYYFNITAYAEELLNDLDKLEGHWPQQVITMQRNWIGRSEGMEIHFPYTLNGEQKTLDVFTTRPDTLMGVTYVSVAAEHPLAKHAAATNPALQSFIEACKKGSVAEADLAKAEKMGMDTGLTVTHPLTGEQVPVWVANYVLMSYGSGAVMAVPAHDERDFEFANKYQLPQKRVIIPKNVLSALQTLEKLANANGGKINLDYILNTADETEQSFMDRFLEEFNKNNALLAILDDANHTSYQALFLALEAIRLKWNAQFSKSDENILINSNQFDNLNFEQSFNAILKELEPKGLGKKTINYRLRDWGVSRQRYWGCPIPVINCADCGTVPVPESQLPVVLPLDVVPDGRGNPLNNLASFTDVNCPCCGKPAKRETDTFDTFVESSWYYARFASPNYTEGMINKVSADKWLPVDQYVGGVEHAVLHLLYARFFHKLMRDEGLVQGDEPFANLLTQGMVLAGTYLRENADGSKSYYFPEEVDIRYNDKGQPIEATLKADGQPVKIGKIEKMSKSKNNGVDPQATIDQYGADTVRLYTMFTAPVDQTLEWIDDGLKGPYNFLKKVWRYTIEHAETLAQQSLTAATLSVSDAQSLSKAAKSLRRKTHDTIGKLDDAFGKNLALNTPVSFLMELSNELTAFDIHSDRDLAVANEALITLLTLLTMYAPHMAEVLLEELGIDVMTLTYPTVDTSALVQDTITMVVQVNGKIRGQMDVAPNSDSDWLKAEAKQLDSVAKFITGDIVKEIVVPNKLVNIVVKA</sequence>
<dbReference type="PROSITE" id="PS00178">
    <property type="entry name" value="AA_TRNA_LIGASE_I"/>
    <property type="match status" value="1"/>
</dbReference>
<evidence type="ECO:0000259" key="14">
    <source>
        <dbReference type="Pfam" id="PF13603"/>
    </source>
</evidence>
<comment type="subcellular location">
    <subcellularLocation>
        <location evidence="9">Cytoplasm</location>
    </subcellularLocation>
</comment>